<dbReference type="SUPFAM" id="SSF48403">
    <property type="entry name" value="Ankyrin repeat"/>
    <property type="match status" value="3"/>
</dbReference>
<evidence type="ECO:0000259" key="5">
    <source>
        <dbReference type="Pfam" id="PF24883"/>
    </source>
</evidence>
<feature type="repeat" description="ANK" evidence="3">
    <location>
        <begin position="1602"/>
        <end position="1634"/>
    </location>
</feature>
<name>A0AAD9HFG7_9PEZI</name>
<feature type="repeat" description="ANK" evidence="3">
    <location>
        <begin position="2148"/>
        <end position="2180"/>
    </location>
</feature>
<feature type="compositionally biased region" description="Polar residues" evidence="4">
    <location>
        <begin position="699"/>
        <end position="734"/>
    </location>
</feature>
<reference evidence="6" key="1">
    <citation type="submission" date="2021-06" db="EMBL/GenBank/DDBJ databases">
        <title>Comparative genomics, transcriptomics and evolutionary studies reveal genomic signatures of adaptation to plant cell wall in hemibiotrophic fungi.</title>
        <authorList>
            <consortium name="DOE Joint Genome Institute"/>
            <person name="Baroncelli R."/>
            <person name="Diaz J.F."/>
            <person name="Benocci T."/>
            <person name="Peng M."/>
            <person name="Battaglia E."/>
            <person name="Haridas S."/>
            <person name="Andreopoulos W."/>
            <person name="Labutti K."/>
            <person name="Pangilinan J."/>
            <person name="Floch G.L."/>
            <person name="Makela M.R."/>
            <person name="Henrissat B."/>
            <person name="Grigoriev I.V."/>
            <person name="Crouch J.A."/>
            <person name="De Vries R.P."/>
            <person name="Sukno S.A."/>
            <person name="Thon M.R."/>
        </authorList>
    </citation>
    <scope>NUCLEOTIDE SEQUENCE</scope>
    <source>
        <strain evidence="6">MAFF235873</strain>
    </source>
</reference>
<dbReference type="PROSITE" id="PS50297">
    <property type="entry name" value="ANK_REP_REGION"/>
    <property type="match status" value="6"/>
</dbReference>
<keyword evidence="7" id="KW-1185">Reference proteome</keyword>
<evidence type="ECO:0000256" key="1">
    <source>
        <dbReference type="ARBA" id="ARBA00022737"/>
    </source>
</evidence>
<accession>A0AAD9HFG7</accession>
<proteinExistence type="predicted"/>
<keyword evidence="1" id="KW-0677">Repeat</keyword>
<gene>
    <name evidence="6" type="ORF">LX32DRAFT_564597</name>
</gene>
<dbReference type="EMBL" id="MU842897">
    <property type="protein sequence ID" value="KAK2027332.1"/>
    <property type="molecule type" value="Genomic_DNA"/>
</dbReference>
<dbReference type="Pfam" id="PF00023">
    <property type="entry name" value="Ank"/>
    <property type="match status" value="1"/>
</dbReference>
<feature type="region of interest" description="Disordered" evidence="4">
    <location>
        <begin position="696"/>
        <end position="734"/>
    </location>
</feature>
<dbReference type="SUPFAM" id="SSF52540">
    <property type="entry name" value="P-loop containing nucleoside triphosphate hydrolases"/>
    <property type="match status" value="1"/>
</dbReference>
<dbReference type="SMART" id="SM00248">
    <property type="entry name" value="ANK"/>
    <property type="match status" value="18"/>
</dbReference>
<dbReference type="Pfam" id="PF24883">
    <property type="entry name" value="NPHP3_N"/>
    <property type="match status" value="1"/>
</dbReference>
<dbReference type="InterPro" id="IPR027417">
    <property type="entry name" value="P-loop_NTPase"/>
</dbReference>
<dbReference type="InterPro" id="IPR056884">
    <property type="entry name" value="NPHP3-like_N"/>
</dbReference>
<dbReference type="PROSITE" id="PS50088">
    <property type="entry name" value="ANK_REPEAT"/>
    <property type="match status" value="6"/>
</dbReference>
<evidence type="ECO:0000256" key="4">
    <source>
        <dbReference type="SAM" id="MobiDB-lite"/>
    </source>
</evidence>
<dbReference type="Gene3D" id="1.25.40.20">
    <property type="entry name" value="Ankyrin repeat-containing domain"/>
    <property type="match status" value="6"/>
</dbReference>
<keyword evidence="2 3" id="KW-0040">ANK repeat</keyword>
<evidence type="ECO:0000313" key="7">
    <source>
        <dbReference type="Proteomes" id="UP001232148"/>
    </source>
</evidence>
<dbReference type="InterPro" id="IPR002110">
    <property type="entry name" value="Ankyrin_rpt"/>
</dbReference>
<dbReference type="InterPro" id="IPR051165">
    <property type="entry name" value="Multifunctional_ANK_Repeat"/>
</dbReference>
<dbReference type="InterPro" id="IPR036770">
    <property type="entry name" value="Ankyrin_rpt-contain_sf"/>
</dbReference>
<protein>
    <recommendedName>
        <fullName evidence="5">Nephrocystin 3-like N-terminal domain-containing protein</fullName>
    </recommendedName>
</protein>
<feature type="repeat" description="ANK" evidence="3">
    <location>
        <begin position="1635"/>
        <end position="1667"/>
    </location>
</feature>
<feature type="domain" description="Nephrocystin 3-like N-terminal" evidence="5">
    <location>
        <begin position="208"/>
        <end position="368"/>
    </location>
</feature>
<dbReference type="Proteomes" id="UP001232148">
    <property type="component" value="Unassembled WGS sequence"/>
</dbReference>
<dbReference type="Gene3D" id="3.40.50.300">
    <property type="entry name" value="P-loop containing nucleotide triphosphate hydrolases"/>
    <property type="match status" value="1"/>
</dbReference>
<evidence type="ECO:0000313" key="6">
    <source>
        <dbReference type="EMBL" id="KAK2027332.1"/>
    </source>
</evidence>
<dbReference type="Pfam" id="PF12796">
    <property type="entry name" value="Ank_2"/>
    <property type="match status" value="4"/>
</dbReference>
<organism evidence="6 7">
    <name type="scientific">Colletotrichum zoysiae</name>
    <dbReference type="NCBI Taxonomy" id="1216348"/>
    <lineage>
        <taxon>Eukaryota</taxon>
        <taxon>Fungi</taxon>
        <taxon>Dikarya</taxon>
        <taxon>Ascomycota</taxon>
        <taxon>Pezizomycotina</taxon>
        <taxon>Sordariomycetes</taxon>
        <taxon>Hypocreomycetidae</taxon>
        <taxon>Glomerellales</taxon>
        <taxon>Glomerellaceae</taxon>
        <taxon>Colletotrichum</taxon>
        <taxon>Colletotrichum graminicola species complex</taxon>
    </lineage>
</organism>
<feature type="repeat" description="ANK" evidence="3">
    <location>
        <begin position="762"/>
        <end position="794"/>
    </location>
</feature>
<dbReference type="PANTHER" id="PTHR24123:SF33">
    <property type="entry name" value="PROTEIN HOS4"/>
    <property type="match status" value="1"/>
</dbReference>
<comment type="caution">
    <text evidence="6">The sequence shown here is derived from an EMBL/GenBank/DDBJ whole genome shotgun (WGS) entry which is preliminary data.</text>
</comment>
<sequence length="2283" mass="255124">METSILADGLSGLRAIADATFRLTVCFGKIESRTQTEIRIVANEIQNIAGLLHQLALLASTFGDDPGCNCVSATCLSQLRSCHKTLEHLERSLLKRKADSHLGNVNPKWPFTNAWTRDLLKELNERKEALALGLSAESTSDLHQAFSSGKYALDVDQSHAVSEHISIAAVVATEPGSLDVINFFLKFDQTKCLRSALKESNSLHSFELWKSPEIEKWVNATGSHLWITAPAGAGKTVFAGAMIREAILRRRNHTVVVYVFCSFADVRTHDPVNVLSTIAALVGRHDQAAFKLLQDYYQELHQNKRRSKRPMVEKLKSVLWEMSKFFEHVLVVVDGVDECGSNTVSIVESLASLTSQDEKALRVAIVSRLQENIEKLLGGSFSKVELTHNKNDRQLFTATELERRIFSGDLKFDKAEMKDQTTQKLCLGSETSFWQILCHIDHLSSLQSCEEKMEFLQTLPCSIEATYRLILKGFEKKAAASRDLIQATLLLVAYSNPPLTTQELCQALSTASKGGPESENADMLIYPEIEESEVLSQCGIFIRKSAWNDRIELSHCTVQEFLTSIDTSDPDISDYSLNETRTNQLLAKSALRFLSSEHFSRLPKLSLSEETFIQTRNARFPFYRYAALTWHTLAINLRDDPELLAEAMVLFDPKQTPSFKSWCLEVCRHYVLQGSWNIWRDERDGIEPLRMEVEEGSGFSETTQISDISTNPPLESSGEAASNSDSRANQNDSSTWRWKEYAPRRDWNRGETRRLARIIRRADFTPLHMAALLGIDAVCHELIQRGEDVNRQSKRGTPLQCALGGPFLLACHDMSTQKRPNQWLEQPSRRTVEILIRFGADCTRELPNRMCPWKTMGALSLKASEWARDCELFGLVVRGGAQLYDDDADVFRSICRKWSKTKDEGAFAMIMSILDMLSNMACKKEGESAAYLKAFQKCVSNTTDIDTNLPGSEGISDDMLIQHMWNAIAEDNSEVLIERSKSPRCSSILAGETLTRLLDFAATCSSISCLGYLLTAFVVSDEQKEERSQMVLNCAEHESVDVLVCLLKHGCTTGKLDSGRNTIWHLSAGKLTSSNLLKTLFTQVDRTECVRALRATNKEGRTPLAEALFREKYRNASAIVSQFPGDHDILQSTDPSLGQLIAQINNVEILKELHASNMIRLPTTESPLDSLDDSATVEIVNELLSAYIYKRSETGKTPLEQYLEATAFDDYNKEVLAALIKADIDQTTENAAHGIWEYTCKRLEKTLKQRTADVADTVNLVKIMIEHGCMEMYEKTNGTSGLKEIEALFRLEKSPEDNDNVAVVEDLFVLVLDSTTQRDYLETSGLDAAALHWAIYYDSMFLFDRLLQGGADVCKRKHSLHALEFLCSNGSGPNGYRMLVKMLEKVDKTDLNQLTPSGEGLGLLHRLGIPDGRGINLFGCPTFRSTTAFHNIPPPPPPPPHLGYSRIGTTGFAQARRPLENNKFNLCQRLLREQVDCQVLSSKSHFSPLSTHISAGNVDTAKLILRHGAHQTLHVPDVNGWTPVSWACAHGYVDLLEDMAAACCPEPIWDFQVQVTFATWNVMAQTFNSISALHLAAIASPETVTFLLDRGFATNLDIVAADLYTPLHLATFFGLMDTIKTLVSRGCNINAQTSAGLTPLHISILHQNEPTASLLLELGANHLKTNNGETPLDIAMKKNNKRLVEVVKSSLRKVPTDSTANETERVQRHLMASMSKAMEDAIENHDHRLCERLLNDGCPPDIKTRSCHTCTALVFAFSREKISTKIIDTLIARGASFRVASCARNGLNICSRVRYFDSGSTDLSSDSSTSDSDEDAMHRWPMRGSTCLDYLMCETGHLNKIAAWLRLIPRKDMVWLLDNSIAVQVAIDRNHYKVLEILLSYISELGTVGGRNLVRELVNEVPTRPGRYLEHSPLHDAVEEGQADIARLLLQYGADVNRQNQAQRTPLHTAVQADDLEMVKLLTDHGASLHIRDSHGRTAIELAIYDSSPGMVQFFLDKGASVSRILESDPGLICVSVNMAVSLQKAGINLNQIGSFGIPLWAPMLFKIQLATYILNSDQCVLLHTFEPGRVLWKILWYFYDIDDASSMRKQLRLMYRRLGRDFMRQIFEIEADGKPFNILCFSAHYGLVDEVKFLLHAGCDIEIEGSEDGTALMAAANLGRIEIVKLLVYAGARIHYKTKNGGWTSAVAAAKDFPHVLDWLLTGRFTEQGKIEEPSVDWDSDSEADVCLWSGYWAGVFPLEGKYSRGWGDSMLRWLSCLEKARRHCKGKVVVSHLRDIGVHGE</sequence>
<dbReference type="PANTHER" id="PTHR24123">
    <property type="entry name" value="ANKYRIN REPEAT-CONTAINING"/>
    <property type="match status" value="1"/>
</dbReference>
<feature type="repeat" description="ANK" evidence="3">
    <location>
        <begin position="1942"/>
        <end position="1974"/>
    </location>
</feature>
<evidence type="ECO:0000256" key="3">
    <source>
        <dbReference type="PROSITE-ProRule" id="PRU00023"/>
    </source>
</evidence>
<feature type="repeat" description="ANK" evidence="3">
    <location>
        <begin position="1909"/>
        <end position="1941"/>
    </location>
</feature>
<evidence type="ECO:0000256" key="2">
    <source>
        <dbReference type="ARBA" id="ARBA00023043"/>
    </source>
</evidence>